<organism evidence="13">
    <name type="scientific">Macrocheles nataliae</name>
    <dbReference type="NCBI Taxonomy" id="2058476"/>
    <lineage>
        <taxon>Eukaryota</taxon>
        <taxon>Metazoa</taxon>
        <taxon>Ecdysozoa</taxon>
        <taxon>Arthropoda</taxon>
        <taxon>Chelicerata</taxon>
        <taxon>Arachnida</taxon>
        <taxon>Acari</taxon>
        <taxon>Parasitiformes</taxon>
        <taxon>Mesostigmata</taxon>
        <taxon>Gamasina</taxon>
        <taxon>Eviphidoidea</taxon>
        <taxon>Macrochelidae</taxon>
        <taxon>Macrocheles</taxon>
    </lineage>
</organism>
<dbReference type="Pfam" id="PF00119">
    <property type="entry name" value="ATP-synt_A"/>
    <property type="match status" value="1"/>
</dbReference>
<dbReference type="Gene3D" id="1.20.120.220">
    <property type="entry name" value="ATP synthase, F0 complex, subunit A"/>
    <property type="match status" value="1"/>
</dbReference>
<evidence type="ECO:0000256" key="5">
    <source>
        <dbReference type="ARBA" id="ARBA00022692"/>
    </source>
</evidence>
<name>A0A6B9WCP0_9ACAR</name>
<keyword evidence="7 12" id="KW-1133">Transmembrane helix</keyword>
<feature type="transmembrane region" description="Helical" evidence="12">
    <location>
        <begin position="69"/>
        <end position="91"/>
    </location>
</feature>
<geneLocation type="mitochondrion" evidence="13"/>
<gene>
    <name evidence="13" type="primary">atp6</name>
</gene>
<feature type="transmembrane region" description="Helical" evidence="12">
    <location>
        <begin position="15"/>
        <end position="38"/>
    </location>
</feature>
<dbReference type="AlphaFoldDB" id="A0A6B9WCP0"/>
<feature type="transmembrane region" description="Helical" evidence="12">
    <location>
        <begin position="194"/>
        <end position="217"/>
    </location>
</feature>
<dbReference type="PANTHER" id="PTHR11410:SF0">
    <property type="entry name" value="ATP SYNTHASE SUBUNIT A"/>
    <property type="match status" value="1"/>
</dbReference>
<feature type="transmembrane region" description="Helical" evidence="12">
    <location>
        <begin position="124"/>
        <end position="143"/>
    </location>
</feature>
<evidence type="ECO:0000256" key="2">
    <source>
        <dbReference type="ARBA" id="ARBA00006810"/>
    </source>
</evidence>
<keyword evidence="10" id="KW-0066">ATP synthesis</keyword>
<evidence type="ECO:0000256" key="12">
    <source>
        <dbReference type="SAM" id="Phobius"/>
    </source>
</evidence>
<dbReference type="InterPro" id="IPR035908">
    <property type="entry name" value="F0_ATP_A_sf"/>
</dbReference>
<keyword evidence="6" id="KW-0375">Hydrogen ion transport</keyword>
<evidence type="ECO:0000256" key="10">
    <source>
        <dbReference type="ARBA" id="ARBA00023310"/>
    </source>
</evidence>
<evidence type="ECO:0000256" key="3">
    <source>
        <dbReference type="ARBA" id="ARBA00022448"/>
    </source>
</evidence>
<dbReference type="NCBIfam" id="TIGR01131">
    <property type="entry name" value="ATP_synt_6_or_A"/>
    <property type="match status" value="1"/>
</dbReference>
<keyword evidence="5 12" id="KW-0812">Transmembrane</keyword>
<feature type="transmembrane region" description="Helical" evidence="12">
    <location>
        <begin position="97"/>
        <end position="117"/>
    </location>
</feature>
<dbReference type="CDD" id="cd00310">
    <property type="entry name" value="ATP-synt_Fo_a_6"/>
    <property type="match status" value="1"/>
</dbReference>
<dbReference type="GO" id="GO:0005743">
    <property type="term" value="C:mitochondrial inner membrane"/>
    <property type="evidence" value="ECO:0007669"/>
    <property type="project" value="UniProtKB-SubCell"/>
</dbReference>
<keyword evidence="4" id="KW-0138">CF(0)</keyword>
<evidence type="ECO:0000256" key="9">
    <source>
        <dbReference type="ARBA" id="ARBA00023136"/>
    </source>
</evidence>
<evidence type="ECO:0000256" key="8">
    <source>
        <dbReference type="ARBA" id="ARBA00023065"/>
    </source>
</evidence>
<dbReference type="EMBL" id="MK270527">
    <property type="protein sequence ID" value="QHQ98539.1"/>
    <property type="molecule type" value="Genomic_DNA"/>
</dbReference>
<sequence length="221" mass="25732">MMTNLFSIFDPSTKFYFSLNWMIMIMIMIMIPFNFYFFPPRHYFSVLKLIQNINKEINTNIKKFFKLSIMFLTLFLFIMISNLLGLYPYIFTSTSHLSISLTMALPLWIMIMLFGWISHTNHMFTHLVPLGTPMMLSSFMVIIETISNIIRPITLSVRLTANMIAGHLLLSLLSNISEKMPPLFIPSSIMISTLLFLEYAVSIIQSYVFIILMSLYLSEIN</sequence>
<accession>A0A6B9WCP0</accession>
<keyword evidence="13" id="KW-0496">Mitochondrion</keyword>
<evidence type="ECO:0000256" key="11">
    <source>
        <dbReference type="RuleBase" id="RU004450"/>
    </source>
</evidence>
<keyword evidence="3" id="KW-0813">Transport</keyword>
<dbReference type="SUPFAM" id="SSF81336">
    <property type="entry name" value="F1F0 ATP synthase subunit A"/>
    <property type="match status" value="1"/>
</dbReference>
<feature type="transmembrane region" description="Helical" evidence="12">
    <location>
        <begin position="149"/>
        <end position="173"/>
    </location>
</feature>
<dbReference type="PROSITE" id="PS00449">
    <property type="entry name" value="ATPASE_A"/>
    <property type="match status" value="1"/>
</dbReference>
<evidence type="ECO:0000256" key="1">
    <source>
        <dbReference type="ARBA" id="ARBA00004141"/>
    </source>
</evidence>
<evidence type="ECO:0000313" key="13">
    <source>
        <dbReference type="EMBL" id="QHQ98539.1"/>
    </source>
</evidence>
<evidence type="ECO:0000256" key="6">
    <source>
        <dbReference type="ARBA" id="ARBA00022781"/>
    </source>
</evidence>
<reference evidence="13" key="1">
    <citation type="journal article" date="2019" name="Zool. Scr.">
        <title>Mitochondrial genome reorganization characterizes various lineages of mesostigmatid mites (Acari: Parasitiformes).</title>
        <authorList>
            <person name="Li W.-N."/>
            <person name="Shao R."/>
            <person name="Zhang Q."/>
            <person name="Deng W."/>
            <person name="Xue X.-F."/>
        </authorList>
    </citation>
    <scope>NUCLEOTIDE SEQUENCE</scope>
</reference>
<dbReference type="InterPro" id="IPR045083">
    <property type="entry name" value="ATP_synth_F0_asu_bact/mt"/>
</dbReference>
<comment type="subcellular location">
    <subcellularLocation>
        <location evidence="1">Membrane</location>
        <topology evidence="1">Multi-pass membrane protein</topology>
    </subcellularLocation>
    <subcellularLocation>
        <location evidence="11">Mitochondrion inner membrane</location>
        <topology evidence="11">Multi-pass membrane protein</topology>
    </subcellularLocation>
</comment>
<dbReference type="GO" id="GO:0046933">
    <property type="term" value="F:proton-transporting ATP synthase activity, rotational mechanism"/>
    <property type="evidence" value="ECO:0007669"/>
    <property type="project" value="TreeGrafter"/>
</dbReference>
<proteinExistence type="inferred from homology"/>
<dbReference type="PANTHER" id="PTHR11410">
    <property type="entry name" value="ATP SYNTHASE SUBUNIT A"/>
    <property type="match status" value="1"/>
</dbReference>
<comment type="similarity">
    <text evidence="2">Belongs to the ATPase A chain family.</text>
</comment>
<keyword evidence="8" id="KW-0406">Ion transport</keyword>
<dbReference type="InterPro" id="IPR023011">
    <property type="entry name" value="ATP_synth_F0_asu_AS"/>
</dbReference>
<dbReference type="PRINTS" id="PR00123">
    <property type="entry name" value="ATPASEA"/>
</dbReference>
<evidence type="ECO:0000256" key="7">
    <source>
        <dbReference type="ARBA" id="ARBA00022989"/>
    </source>
</evidence>
<dbReference type="GO" id="GO:0045259">
    <property type="term" value="C:proton-transporting ATP synthase complex"/>
    <property type="evidence" value="ECO:0007669"/>
    <property type="project" value="UniProtKB-KW"/>
</dbReference>
<protein>
    <recommendedName>
        <fullName evidence="11">ATP synthase subunit a</fullName>
    </recommendedName>
</protein>
<keyword evidence="9 12" id="KW-0472">Membrane</keyword>
<evidence type="ECO:0000256" key="4">
    <source>
        <dbReference type="ARBA" id="ARBA00022547"/>
    </source>
</evidence>
<dbReference type="InterPro" id="IPR000568">
    <property type="entry name" value="ATP_synth_F0_asu"/>
</dbReference>